<organism evidence="1 2">
    <name type="scientific">Rozella allomycis (strain CSF55)</name>
    <dbReference type="NCBI Taxonomy" id="988480"/>
    <lineage>
        <taxon>Eukaryota</taxon>
        <taxon>Fungi</taxon>
        <taxon>Fungi incertae sedis</taxon>
        <taxon>Cryptomycota</taxon>
        <taxon>Cryptomycota incertae sedis</taxon>
        <taxon>Rozella</taxon>
    </lineage>
</organism>
<dbReference type="AlphaFoldDB" id="A0A075AUS7"/>
<evidence type="ECO:0000313" key="2">
    <source>
        <dbReference type="Proteomes" id="UP000030755"/>
    </source>
</evidence>
<accession>A0A075AUS7</accession>
<gene>
    <name evidence="1" type="ORF">O9G_003756</name>
</gene>
<sequence length="67" mass="7769">MKGNIIIEKSENLEKSQKTEAKCNVITKFVLKNLPSFRKLVVTDKAEEYEGYQRATESSMIKKKFLN</sequence>
<keyword evidence="2" id="KW-1185">Reference proteome</keyword>
<dbReference type="Proteomes" id="UP000030755">
    <property type="component" value="Unassembled WGS sequence"/>
</dbReference>
<name>A0A075AUS7_ROZAC</name>
<evidence type="ECO:0000313" key="1">
    <source>
        <dbReference type="EMBL" id="EPZ34036.1"/>
    </source>
</evidence>
<reference evidence="1 2" key="1">
    <citation type="journal article" date="2013" name="Curr. Biol.">
        <title>Shared signatures of parasitism and phylogenomics unite Cryptomycota and microsporidia.</title>
        <authorList>
            <person name="James T.Y."/>
            <person name="Pelin A."/>
            <person name="Bonen L."/>
            <person name="Ahrendt S."/>
            <person name="Sain D."/>
            <person name="Corradi N."/>
            <person name="Stajich J.E."/>
        </authorList>
    </citation>
    <scope>NUCLEOTIDE SEQUENCE [LARGE SCALE GENOMIC DNA]</scope>
    <source>
        <strain evidence="1 2">CSF55</strain>
    </source>
</reference>
<protein>
    <submittedName>
        <fullName evidence="1">Uncharacterized protein</fullName>
    </submittedName>
</protein>
<dbReference type="HOGENOM" id="CLU_2813846_0_0_1"/>
<proteinExistence type="predicted"/>
<dbReference type="EMBL" id="KE561005">
    <property type="protein sequence ID" value="EPZ34036.1"/>
    <property type="molecule type" value="Genomic_DNA"/>
</dbReference>